<evidence type="ECO:0000313" key="8">
    <source>
        <dbReference type="Proteomes" id="UP000826271"/>
    </source>
</evidence>
<feature type="domain" description="NAC" evidence="6">
    <location>
        <begin position="8"/>
        <end position="178"/>
    </location>
</feature>
<organism evidence="7 8">
    <name type="scientific">Buddleja alternifolia</name>
    <dbReference type="NCBI Taxonomy" id="168488"/>
    <lineage>
        <taxon>Eukaryota</taxon>
        <taxon>Viridiplantae</taxon>
        <taxon>Streptophyta</taxon>
        <taxon>Embryophyta</taxon>
        <taxon>Tracheophyta</taxon>
        <taxon>Spermatophyta</taxon>
        <taxon>Magnoliopsida</taxon>
        <taxon>eudicotyledons</taxon>
        <taxon>Gunneridae</taxon>
        <taxon>Pentapetalae</taxon>
        <taxon>asterids</taxon>
        <taxon>lamiids</taxon>
        <taxon>Lamiales</taxon>
        <taxon>Scrophulariaceae</taxon>
        <taxon>Buddlejeae</taxon>
        <taxon>Buddleja</taxon>
    </lineage>
</organism>
<dbReference type="Gene3D" id="2.170.150.80">
    <property type="entry name" value="NAC domain"/>
    <property type="match status" value="1"/>
</dbReference>
<keyword evidence="2" id="KW-0238">DNA-binding</keyword>
<dbReference type="Pfam" id="PF03766">
    <property type="entry name" value="Remorin_N"/>
    <property type="match status" value="1"/>
</dbReference>
<evidence type="ECO:0000256" key="3">
    <source>
        <dbReference type="ARBA" id="ARBA00023163"/>
    </source>
</evidence>
<reference evidence="7" key="1">
    <citation type="submission" date="2019-10" db="EMBL/GenBank/DDBJ databases">
        <authorList>
            <person name="Zhang R."/>
            <person name="Pan Y."/>
            <person name="Wang J."/>
            <person name="Ma R."/>
            <person name="Yu S."/>
        </authorList>
    </citation>
    <scope>NUCLEOTIDE SEQUENCE</scope>
    <source>
        <strain evidence="7">LA-IB0</strain>
        <tissue evidence="7">Leaf</tissue>
    </source>
</reference>
<feature type="compositionally biased region" description="Basic and acidic residues" evidence="5">
    <location>
        <begin position="422"/>
        <end position="431"/>
    </location>
</feature>
<evidence type="ECO:0000313" key="7">
    <source>
        <dbReference type="EMBL" id="KAG8364560.1"/>
    </source>
</evidence>
<gene>
    <name evidence="7" type="ORF">BUALT_Bualt18G0010100</name>
</gene>
<protein>
    <recommendedName>
        <fullName evidence="6">NAC domain-containing protein</fullName>
    </recommendedName>
</protein>
<comment type="caution">
    <text evidence="7">The sequence shown here is derived from an EMBL/GenBank/DDBJ whole genome shotgun (WGS) entry which is preliminary data.</text>
</comment>
<proteinExistence type="predicted"/>
<sequence>MSNDQVMVPEGFRFVPTEEELIRSYLLKKAMGLPLPSKHILEKEIYGEKASPWIVFSDVSEAYWDLHAPLNIHDEKEKKIKKVKKTIYIFTRLKRVNGRIRFARIAGCGTWKGQAVRTIFNINREEIGMMKTFTFIANNKGGGLIKDHWIMHEYSLSGVSLSREVEDKDYFICRITREFFEETKKILSCQPQERQPHIPAPCLDLVRYSNGNDQFMLQEENTELGEKSTTHVQTEDDFLDCDFDIDEILMTLQEIDHQEPQPISPCFDLVRYSDNNQLTTLQEESELGKKRSFEKEDEILSCNKKQKKILMDESSSFEEGNNKSYIMDTTHPILTWEELGSIADPVELSSQNDFNISLDDYEYGDGYGYFCDFGDQLEDGDIGNSNNVTLWEFSEVMVEEKAKKVEPEACSDPQPPAAPVEAPKDLSEEKTVIPPPPTEEKDDDSKALVIVESRVGVVVEVGQGKGGWAGP</sequence>
<keyword evidence="3" id="KW-0804">Transcription</keyword>
<accession>A0AAV6WC61</accession>
<dbReference type="GO" id="GO:0003677">
    <property type="term" value="F:DNA binding"/>
    <property type="evidence" value="ECO:0007669"/>
    <property type="project" value="UniProtKB-KW"/>
</dbReference>
<keyword evidence="4" id="KW-0539">Nucleus</keyword>
<dbReference type="SUPFAM" id="SSF101941">
    <property type="entry name" value="NAC domain"/>
    <property type="match status" value="1"/>
</dbReference>
<dbReference type="GO" id="GO:0006355">
    <property type="term" value="P:regulation of DNA-templated transcription"/>
    <property type="evidence" value="ECO:0007669"/>
    <property type="project" value="InterPro"/>
</dbReference>
<dbReference type="InterPro" id="IPR003441">
    <property type="entry name" value="NAC-dom"/>
</dbReference>
<dbReference type="InterPro" id="IPR036093">
    <property type="entry name" value="NAC_dom_sf"/>
</dbReference>
<keyword evidence="8" id="KW-1185">Reference proteome</keyword>
<dbReference type="AlphaFoldDB" id="A0AAV6WC61"/>
<dbReference type="PROSITE" id="PS51005">
    <property type="entry name" value="NAC"/>
    <property type="match status" value="1"/>
</dbReference>
<keyword evidence="1" id="KW-0805">Transcription regulation</keyword>
<dbReference type="PANTHER" id="PTHR31719:SF164">
    <property type="entry name" value="NAC DOMAIN-CONTAINING PROTEIN"/>
    <property type="match status" value="1"/>
</dbReference>
<dbReference type="PANTHER" id="PTHR31719">
    <property type="entry name" value="NAC TRANSCRIPTION FACTOR 56"/>
    <property type="match status" value="1"/>
</dbReference>
<evidence type="ECO:0000256" key="2">
    <source>
        <dbReference type="ARBA" id="ARBA00023125"/>
    </source>
</evidence>
<evidence type="ECO:0000259" key="6">
    <source>
        <dbReference type="PROSITE" id="PS51005"/>
    </source>
</evidence>
<evidence type="ECO:0000256" key="4">
    <source>
        <dbReference type="ARBA" id="ARBA00023242"/>
    </source>
</evidence>
<name>A0AAV6WC61_9LAMI</name>
<dbReference type="Proteomes" id="UP000826271">
    <property type="component" value="Unassembled WGS sequence"/>
</dbReference>
<feature type="region of interest" description="Disordered" evidence="5">
    <location>
        <begin position="404"/>
        <end position="447"/>
    </location>
</feature>
<dbReference type="GO" id="GO:0048731">
    <property type="term" value="P:system development"/>
    <property type="evidence" value="ECO:0007669"/>
    <property type="project" value="TreeGrafter"/>
</dbReference>
<evidence type="ECO:0000256" key="5">
    <source>
        <dbReference type="SAM" id="MobiDB-lite"/>
    </source>
</evidence>
<dbReference type="Pfam" id="PF02365">
    <property type="entry name" value="NAM"/>
    <property type="match status" value="1"/>
</dbReference>
<dbReference type="EMBL" id="WHWC01000018">
    <property type="protein sequence ID" value="KAG8364560.1"/>
    <property type="molecule type" value="Genomic_DNA"/>
</dbReference>
<evidence type="ECO:0000256" key="1">
    <source>
        <dbReference type="ARBA" id="ARBA00023015"/>
    </source>
</evidence>
<dbReference type="InterPro" id="IPR005518">
    <property type="entry name" value="Remorin_N"/>
</dbReference>